<reference evidence="3 4" key="1">
    <citation type="submission" date="2018-02" db="EMBL/GenBank/DDBJ databases">
        <title>Comparative genomes isolates from brazilian mangrove.</title>
        <authorList>
            <person name="Araujo J.E."/>
            <person name="Taketani R.G."/>
            <person name="Silva M.C.P."/>
            <person name="Loureco M.V."/>
            <person name="Andreote F.D."/>
        </authorList>
    </citation>
    <scope>NUCLEOTIDE SEQUENCE [LARGE SCALE GENOMIC DNA]</scope>
    <source>
        <strain evidence="3 4">Hex-1 MGV</strain>
    </source>
</reference>
<comment type="caution">
    <text evidence="3">The sequence shown here is derived from an EMBL/GenBank/DDBJ whole genome shotgun (WGS) entry which is preliminary data.</text>
</comment>
<evidence type="ECO:0000313" key="3">
    <source>
        <dbReference type="EMBL" id="PQO30970.1"/>
    </source>
</evidence>
<accession>A0A2S8FFW4</accession>
<protein>
    <submittedName>
        <fullName evidence="3">Ectoine/hydroxyectoine ABC transporter substrate-binding protein EhuB</fullName>
    </submittedName>
</protein>
<proteinExistence type="predicted"/>
<dbReference type="Gene3D" id="3.40.190.10">
    <property type="entry name" value="Periplasmic binding protein-like II"/>
    <property type="match status" value="2"/>
</dbReference>
<evidence type="ECO:0000313" key="4">
    <source>
        <dbReference type="Proteomes" id="UP000238322"/>
    </source>
</evidence>
<dbReference type="Proteomes" id="UP000238322">
    <property type="component" value="Unassembled WGS sequence"/>
</dbReference>
<dbReference type="RefSeq" id="WP_105332045.1">
    <property type="nucleotide sequence ID" value="NZ_PUHY01000013.1"/>
</dbReference>
<evidence type="ECO:0000259" key="2">
    <source>
        <dbReference type="SMART" id="SM00062"/>
    </source>
</evidence>
<organism evidence="3 4">
    <name type="scientific">Blastopirellula marina</name>
    <dbReference type="NCBI Taxonomy" id="124"/>
    <lineage>
        <taxon>Bacteria</taxon>
        <taxon>Pseudomonadati</taxon>
        <taxon>Planctomycetota</taxon>
        <taxon>Planctomycetia</taxon>
        <taxon>Pirellulales</taxon>
        <taxon>Pirellulaceae</taxon>
        <taxon>Blastopirellula</taxon>
    </lineage>
</organism>
<dbReference type="InterPro" id="IPR001638">
    <property type="entry name" value="Solute-binding_3/MltF_N"/>
</dbReference>
<dbReference type="GO" id="GO:0033294">
    <property type="term" value="F:ectoine binding"/>
    <property type="evidence" value="ECO:0007669"/>
    <property type="project" value="InterPro"/>
</dbReference>
<dbReference type="CDD" id="cd01002">
    <property type="entry name" value="PBP2_Ehub_like"/>
    <property type="match status" value="1"/>
</dbReference>
<keyword evidence="1" id="KW-0732">Signal</keyword>
<evidence type="ECO:0000256" key="1">
    <source>
        <dbReference type="ARBA" id="ARBA00022729"/>
    </source>
</evidence>
<dbReference type="GO" id="GO:0051470">
    <property type="term" value="P:ectoine transmembrane transport"/>
    <property type="evidence" value="ECO:0007669"/>
    <property type="project" value="InterPro"/>
</dbReference>
<dbReference type="NCBIfam" id="TIGR02995">
    <property type="entry name" value="ectoine_ehuB"/>
    <property type="match status" value="1"/>
</dbReference>
<dbReference type="Pfam" id="PF00497">
    <property type="entry name" value="SBP_bac_3"/>
    <property type="match status" value="1"/>
</dbReference>
<sequence>MFDEKRSQVSLAGVLVLLIFLAAIGAILWQANRSNANAESTLARIQRTGKVRIGFANEKPYGYLDTKKDLVTGEAPEIARYILKKIGVDHIEPVVADFGSLIPGLKAKRFDIIAAGMYITPERGKEIAFSNPTYAIGESFIVLAGNPLDLHSYEDVRDNPDARIGVMGGSIELKYAQDLGVDESQIAVFADYASALQGLKGDQIDAVAATFLTVKDLLEKQDSDAIEQVNDFRDPVIDGKETRGFGAFGFRQQDEALRERFNEELAKFIGTPEHLELVKKFQFDESTLPGNVTAKELIEAP</sequence>
<dbReference type="InterPro" id="IPR014337">
    <property type="entry name" value="Ectoine_EhuB"/>
</dbReference>
<dbReference type="OrthoDB" id="9774451at2"/>
<dbReference type="PANTHER" id="PTHR35936:SF17">
    <property type="entry name" value="ARGININE-BINDING EXTRACELLULAR PROTEIN ARTP"/>
    <property type="match status" value="1"/>
</dbReference>
<dbReference type="SMART" id="SM00062">
    <property type="entry name" value="PBPb"/>
    <property type="match status" value="1"/>
</dbReference>
<dbReference type="AlphaFoldDB" id="A0A2S8FFW4"/>
<dbReference type="SUPFAM" id="SSF53850">
    <property type="entry name" value="Periplasmic binding protein-like II"/>
    <property type="match status" value="1"/>
</dbReference>
<name>A0A2S8FFW4_9BACT</name>
<feature type="domain" description="Solute-binding protein family 3/N-terminal" evidence="2">
    <location>
        <begin position="50"/>
        <end position="285"/>
    </location>
</feature>
<gene>
    <name evidence="3" type="primary">ehuB</name>
    <name evidence="3" type="ORF">C5Y83_22485</name>
</gene>
<dbReference type="PANTHER" id="PTHR35936">
    <property type="entry name" value="MEMBRANE-BOUND LYTIC MUREIN TRANSGLYCOSYLASE F"/>
    <property type="match status" value="1"/>
</dbReference>
<dbReference type="EMBL" id="PUHY01000013">
    <property type="protein sequence ID" value="PQO30970.1"/>
    <property type="molecule type" value="Genomic_DNA"/>
</dbReference>